<name>A0A9N9FFV0_9GLOM</name>
<dbReference type="AlphaFoldDB" id="A0A9N9FFV0"/>
<dbReference type="SUPFAM" id="SSF56219">
    <property type="entry name" value="DNase I-like"/>
    <property type="match status" value="1"/>
</dbReference>
<dbReference type="EMBL" id="CAJVPV010002591">
    <property type="protein sequence ID" value="CAG8530693.1"/>
    <property type="molecule type" value="Genomic_DNA"/>
</dbReference>
<gene>
    <name evidence="1" type="ORF">AMORRO_LOCUS4658</name>
</gene>
<accession>A0A9N9FFV0</accession>
<dbReference type="InterPro" id="IPR036691">
    <property type="entry name" value="Endo/exonu/phosph_ase_sf"/>
</dbReference>
<evidence type="ECO:0000313" key="1">
    <source>
        <dbReference type="EMBL" id="CAG8530693.1"/>
    </source>
</evidence>
<reference evidence="1" key="1">
    <citation type="submission" date="2021-06" db="EMBL/GenBank/DDBJ databases">
        <authorList>
            <person name="Kallberg Y."/>
            <person name="Tangrot J."/>
            <person name="Rosling A."/>
        </authorList>
    </citation>
    <scope>NUCLEOTIDE SEQUENCE</scope>
    <source>
        <strain evidence="1">CL551</strain>
    </source>
</reference>
<dbReference type="Proteomes" id="UP000789342">
    <property type="component" value="Unassembled WGS sequence"/>
</dbReference>
<protein>
    <submittedName>
        <fullName evidence="1">1325_t:CDS:1</fullName>
    </submittedName>
</protein>
<evidence type="ECO:0000313" key="2">
    <source>
        <dbReference type="Proteomes" id="UP000789342"/>
    </source>
</evidence>
<organism evidence="1 2">
    <name type="scientific">Acaulospora morrowiae</name>
    <dbReference type="NCBI Taxonomy" id="94023"/>
    <lineage>
        <taxon>Eukaryota</taxon>
        <taxon>Fungi</taxon>
        <taxon>Fungi incertae sedis</taxon>
        <taxon>Mucoromycota</taxon>
        <taxon>Glomeromycotina</taxon>
        <taxon>Glomeromycetes</taxon>
        <taxon>Diversisporales</taxon>
        <taxon>Acaulosporaceae</taxon>
        <taxon>Acaulospora</taxon>
    </lineage>
</organism>
<proteinExistence type="predicted"/>
<comment type="caution">
    <text evidence="1">The sequence shown here is derived from an EMBL/GenBank/DDBJ whole genome shotgun (WGS) entry which is preliminary data.</text>
</comment>
<sequence>MAIVVITKTQITNNFNKYWKVSNSQNFVLKNNKGVGIIIMFKTEIVQHIDNIDKFLGRDICINLYYKNNNKVNIIGIYVSVSLNSNYKQFLSWTNQKIWEKNNKDFFTIILGDFNRLANPKLDKLHHSKTNCKT</sequence>
<keyword evidence="2" id="KW-1185">Reference proteome</keyword>